<proteinExistence type="predicted"/>
<dbReference type="Proteomes" id="UP000076837">
    <property type="component" value="Unassembled WGS sequence"/>
</dbReference>
<dbReference type="EMBL" id="JYNV01000152">
    <property type="protein sequence ID" value="KZM24839.1"/>
    <property type="molecule type" value="Genomic_DNA"/>
</dbReference>
<gene>
    <name evidence="1" type="ORF">ST47_g4006</name>
</gene>
<sequence>MFIDTAVANSRSRQPLVIVSPRYAAPYSELHSPLLDDLNNSNDAPPTYLEATTPGLYYGRPSGDEGATLLHRDEQEYKEYLYSGRTFMQSIRTRWVKWLGVLLLLVFVFASGIAFTTSARKDKQASVILLPESSAQAVANEPTVEPTSIQVAQSSPSEGMIAPDIIATPWPSQSVAAPTPSTHTESKQIFPIRWPARCGKKYNVKTDEYDFGSPSAVKVKEAMHQLDGPYKRIQGWIHITKAPASQAAGTVQARMSYAVSPSVNVDSIKYVLAPDGLTIGNPSRAPGFEGVPAGSACLGMSIVLYMAPGATLETLAIEATHLGMQIHSGVEFSVTNMTTISLTSGTLDAASLDSREIRLRTTSGSVSGKYSLSNLLIVDTKTGSVNVDVKPKATAPGESGLAIFKANSHSGSMRIDFERKHIPERDYQILLNTTVGSVDGMFIHGSKTEIYSVAGSVTADILPFKSGAYSSMLQTSTHSGQMNVTLRTPYKAKGVPMMGLTSVHKSISGGMGLRYPKEWQGKIDGTSLSGELHLQGNELQLMSENDLPGKNHVEAQKGGGGSEMIFDTVSGGCDVKVGKS</sequence>
<protein>
    <submittedName>
        <fullName evidence="1">Uncharacterized protein</fullName>
    </submittedName>
</protein>
<keyword evidence="2" id="KW-1185">Reference proteome</keyword>
<evidence type="ECO:0000313" key="2">
    <source>
        <dbReference type="Proteomes" id="UP000076837"/>
    </source>
</evidence>
<organism evidence="1 2">
    <name type="scientific">Didymella rabiei</name>
    <name type="common">Chickpea ascochyta blight fungus</name>
    <name type="synonym">Mycosphaerella rabiei</name>
    <dbReference type="NCBI Taxonomy" id="5454"/>
    <lineage>
        <taxon>Eukaryota</taxon>
        <taxon>Fungi</taxon>
        <taxon>Dikarya</taxon>
        <taxon>Ascomycota</taxon>
        <taxon>Pezizomycotina</taxon>
        <taxon>Dothideomycetes</taxon>
        <taxon>Pleosporomycetidae</taxon>
        <taxon>Pleosporales</taxon>
        <taxon>Pleosporineae</taxon>
        <taxon>Didymellaceae</taxon>
        <taxon>Ascochyta</taxon>
    </lineage>
</organism>
<reference evidence="1 2" key="1">
    <citation type="journal article" date="2016" name="Sci. Rep.">
        <title>Draft genome sequencing and secretome analysis of fungal phytopathogen Ascochyta rabiei provides insight into the necrotrophic effector repertoire.</title>
        <authorList>
            <person name="Verma S."/>
            <person name="Gazara R.K."/>
            <person name="Nizam S."/>
            <person name="Parween S."/>
            <person name="Chattopadhyay D."/>
            <person name="Verma P.K."/>
        </authorList>
    </citation>
    <scope>NUCLEOTIDE SEQUENCE [LARGE SCALE GENOMIC DNA]</scope>
    <source>
        <strain evidence="1 2">ArDII</strain>
    </source>
</reference>
<dbReference type="OrthoDB" id="3539644at2759"/>
<name>A0A163GG36_DIDRA</name>
<accession>A0A163GG36</accession>
<dbReference type="AlphaFoldDB" id="A0A163GG36"/>
<evidence type="ECO:0000313" key="1">
    <source>
        <dbReference type="EMBL" id="KZM24839.1"/>
    </source>
</evidence>
<comment type="caution">
    <text evidence="1">The sequence shown here is derived from an EMBL/GenBank/DDBJ whole genome shotgun (WGS) entry which is preliminary data.</text>
</comment>
<dbReference type="STRING" id="5454.A0A163GG36"/>